<feature type="transmembrane region" description="Helical" evidence="8">
    <location>
        <begin position="369"/>
        <end position="385"/>
    </location>
</feature>
<evidence type="ECO:0000256" key="5">
    <source>
        <dbReference type="ARBA" id="ARBA00023136"/>
    </source>
</evidence>
<dbReference type="AlphaFoldDB" id="A0A4E0RN49"/>
<keyword evidence="5 8" id="KW-0472">Membrane</keyword>
<dbReference type="InterPro" id="IPR052192">
    <property type="entry name" value="Insect_Ionotropic_Sensory_Rcpt"/>
</dbReference>
<keyword evidence="3 8" id="KW-0812">Transmembrane</keyword>
<dbReference type="Proteomes" id="UP000297026">
    <property type="component" value="Unassembled WGS sequence"/>
</dbReference>
<sequence>MEKRLRILTQSIINQELSYLMNTPFEKEQWLSFKKLFPLPFHNFQVDHAILNFITMGYTSLRPVFLVQEDGFVHPYIDSICPKLRHVVGIFESIDTVHPINWKMLYGSTCLSRTKIVLWITRHADDDDIKSILKAFWSLDFLNVILVTMSDDSTNHGLAVHSYDPFWVNKGGVRGKVYTLAVADLLYPNKMKNLQGYPIAVSMYDTFLSHPVTNISQLRANSDVELLLSLSSWLNFTIDLRSRPISTAEYYRMKSPNGTVVGIIYDLITNYSEVLGNSHIWGKASDRVEFLLPHARFISEAVVPMPEVIPEIICIFKSFDVMTFILLILFSFISVIYMYSKGTNAPVLNTFRLIIHHQFYQVGTRVSEKVLAISWIVFAGLFLLIQQSHLIENMTNPLFEKRIDTLKQLADSDLTVMTDAEHFPLLNRSRDEVMQKIVSRITTKHSSRYCYERLIAGGNVACFLNTVIISSVRSKPEITQSYLKIPKMHKMREIVGQYWRAIIVKKGFPYLSKFNAGIGRLMQTGFVTKWQARDRERLKPRVIHADDAVPLNLSHFRGPFIIFLFGIVVATCAFIYEIVIYRVKY</sequence>
<proteinExistence type="predicted"/>
<keyword evidence="4 8" id="KW-1133">Transmembrane helix</keyword>
<accession>A0A4E0RN49</accession>
<evidence type="ECO:0000256" key="4">
    <source>
        <dbReference type="ARBA" id="ARBA00022989"/>
    </source>
</evidence>
<dbReference type="PANTHER" id="PTHR42643:SF38">
    <property type="entry name" value="IONOTROPIC RECEPTOR 100A"/>
    <property type="match status" value="1"/>
</dbReference>
<keyword evidence="7" id="KW-0325">Glycoprotein</keyword>
<dbReference type="GO" id="GO:0005886">
    <property type="term" value="C:plasma membrane"/>
    <property type="evidence" value="ECO:0007669"/>
    <property type="project" value="UniProtKB-SubCell"/>
</dbReference>
<keyword evidence="2" id="KW-1003">Cell membrane</keyword>
<dbReference type="PANTHER" id="PTHR42643">
    <property type="entry name" value="IONOTROPIC RECEPTOR 20A-RELATED"/>
    <property type="match status" value="1"/>
</dbReference>
<evidence type="ECO:0000256" key="6">
    <source>
        <dbReference type="ARBA" id="ARBA00023170"/>
    </source>
</evidence>
<evidence type="ECO:0000256" key="3">
    <source>
        <dbReference type="ARBA" id="ARBA00022692"/>
    </source>
</evidence>
<dbReference type="OrthoDB" id="7696986at2759"/>
<organism evidence="9 10">
    <name type="scientific">Diachasma alloeum</name>
    <dbReference type="NCBI Taxonomy" id="454923"/>
    <lineage>
        <taxon>Eukaryota</taxon>
        <taxon>Metazoa</taxon>
        <taxon>Ecdysozoa</taxon>
        <taxon>Arthropoda</taxon>
        <taxon>Hexapoda</taxon>
        <taxon>Insecta</taxon>
        <taxon>Pterygota</taxon>
        <taxon>Neoptera</taxon>
        <taxon>Endopterygota</taxon>
        <taxon>Hymenoptera</taxon>
        <taxon>Apocrita</taxon>
        <taxon>Ichneumonoidea</taxon>
        <taxon>Braconidae</taxon>
        <taxon>Opiinae</taxon>
        <taxon>Diachasma</taxon>
    </lineage>
</organism>
<keyword evidence="6 9" id="KW-0675">Receptor</keyword>
<protein>
    <submittedName>
        <fullName evidence="9">Ionotropic receptor 138</fullName>
    </submittedName>
</protein>
<evidence type="ECO:0000256" key="2">
    <source>
        <dbReference type="ARBA" id="ARBA00022475"/>
    </source>
</evidence>
<dbReference type="EMBL" id="ML159323">
    <property type="protein sequence ID" value="THK33218.1"/>
    <property type="molecule type" value="Genomic_DNA"/>
</dbReference>
<evidence type="ECO:0000313" key="10">
    <source>
        <dbReference type="Proteomes" id="UP000297026"/>
    </source>
</evidence>
<reference evidence="9" key="1">
    <citation type="submission" date="2019-02" db="EMBL/GenBank/DDBJ databases">
        <title>Genome of the parasitoid wasp Diachasma alloeum, an emerging model for ecological speciation and transitions to asexual reproduction.</title>
        <authorList>
            <person name="Robertson H.M."/>
            <person name="Walden K.K."/>
            <person name="Tvedte E.S."/>
            <person name="Hood G.R."/>
            <person name="Feder J.L."/>
            <person name="Forbes A.A."/>
            <person name="Logsdon J.M."/>
            <person name="Mcelroy K.E."/>
        </authorList>
    </citation>
    <scope>NUCLEOTIDE SEQUENCE [LARGE SCALE GENOMIC DNA]</scope>
    <source>
        <strain evidence="9">Michigan</strain>
    </source>
</reference>
<evidence type="ECO:0000256" key="1">
    <source>
        <dbReference type="ARBA" id="ARBA00004651"/>
    </source>
</evidence>
<comment type="subcellular location">
    <subcellularLocation>
        <location evidence="1">Cell membrane</location>
        <topology evidence="1">Multi-pass membrane protein</topology>
    </subcellularLocation>
</comment>
<feature type="transmembrane region" description="Helical" evidence="8">
    <location>
        <begin position="560"/>
        <end position="581"/>
    </location>
</feature>
<feature type="transmembrane region" description="Helical" evidence="8">
    <location>
        <begin position="321"/>
        <end position="339"/>
    </location>
</feature>
<name>A0A4E0RN49_9HYME</name>
<evidence type="ECO:0000313" key="9">
    <source>
        <dbReference type="EMBL" id="THK33218.1"/>
    </source>
</evidence>
<keyword evidence="10" id="KW-1185">Reference proteome</keyword>
<evidence type="ECO:0000256" key="7">
    <source>
        <dbReference type="ARBA" id="ARBA00023180"/>
    </source>
</evidence>
<gene>
    <name evidence="9" type="primary">Ir138</name>
    <name evidence="9" type="ORF">DALL_DALL000424</name>
</gene>
<dbReference type="SUPFAM" id="SSF53850">
    <property type="entry name" value="Periplasmic binding protein-like II"/>
    <property type="match status" value="1"/>
</dbReference>
<evidence type="ECO:0000256" key="8">
    <source>
        <dbReference type="SAM" id="Phobius"/>
    </source>
</evidence>